<accession>A0ABY1IAZ4</accession>
<organism evidence="2 3">
    <name type="scientific">Actinomyces denticolens</name>
    <dbReference type="NCBI Taxonomy" id="52767"/>
    <lineage>
        <taxon>Bacteria</taxon>
        <taxon>Bacillati</taxon>
        <taxon>Actinomycetota</taxon>
        <taxon>Actinomycetes</taxon>
        <taxon>Actinomycetales</taxon>
        <taxon>Actinomycetaceae</taxon>
        <taxon>Actinomyces</taxon>
    </lineage>
</organism>
<dbReference type="EMBL" id="FQYL01000007">
    <property type="protein sequence ID" value="SHI90854.1"/>
    <property type="molecule type" value="Genomic_DNA"/>
</dbReference>
<keyword evidence="1" id="KW-0472">Membrane</keyword>
<comment type="caution">
    <text evidence="2">The sequence shown here is derived from an EMBL/GenBank/DDBJ whole genome shotgun (WGS) entry which is preliminary data.</text>
</comment>
<reference evidence="2 3" key="1">
    <citation type="submission" date="2016-11" db="EMBL/GenBank/DDBJ databases">
        <authorList>
            <person name="Varghese N."/>
            <person name="Submissions S."/>
        </authorList>
    </citation>
    <scope>NUCLEOTIDE SEQUENCE [LARGE SCALE GENOMIC DNA]</scope>
    <source>
        <strain evidence="2 3">PA</strain>
    </source>
</reference>
<keyword evidence="1" id="KW-0812">Transmembrane</keyword>
<dbReference type="Proteomes" id="UP000184390">
    <property type="component" value="Unassembled WGS sequence"/>
</dbReference>
<evidence type="ECO:0000256" key="1">
    <source>
        <dbReference type="SAM" id="Phobius"/>
    </source>
</evidence>
<evidence type="ECO:0000313" key="2">
    <source>
        <dbReference type="EMBL" id="SHI90854.1"/>
    </source>
</evidence>
<proteinExistence type="predicted"/>
<gene>
    <name evidence="2" type="ORF">SAMN05216246_10711</name>
</gene>
<keyword evidence="3" id="KW-1185">Reference proteome</keyword>
<keyword evidence="1" id="KW-1133">Transmembrane helix</keyword>
<dbReference type="RefSeq" id="WP_073452896.1">
    <property type="nucleotide sequence ID" value="NZ_BDIO01000006.1"/>
</dbReference>
<protein>
    <submittedName>
        <fullName evidence="2">DoxX protein</fullName>
    </submittedName>
</protein>
<name>A0ABY1IAZ4_9ACTO</name>
<feature type="transmembrane region" description="Helical" evidence="1">
    <location>
        <begin position="116"/>
        <end position="134"/>
    </location>
</feature>
<sequence>MSRAPLAIRALLAGPFIHGGWTQVGGADALARQAEPIATALNASAGPTAQALLGREVTGRDLVLLNGGAMMAGGAALVAGVGTRCAAGGLILSLIPTTIQGQAFWREEGFKRSQKLQGALTNGALVAGLALLALRGSRRRRR</sequence>
<evidence type="ECO:0000313" key="3">
    <source>
        <dbReference type="Proteomes" id="UP000184390"/>
    </source>
</evidence>